<geneLocation type="plasmid" evidence="2">
    <name>pVPSD2016-4</name>
</geneLocation>
<reference evidence="1" key="2">
    <citation type="submission" date="2020-09" db="EMBL/GenBank/DDBJ databases">
        <title>Genome sequence of Vibrio parahaemolyticus isolates.</title>
        <authorList>
            <person name="Hammerl J.A."/>
            <person name="Strauch E."/>
        </authorList>
    </citation>
    <scope>NUCLEOTIDE SEQUENCE</scope>
    <source>
        <strain evidence="1">17-VB00146</strain>
    </source>
</reference>
<dbReference type="EMBL" id="JACVHL010000027">
    <property type="protein sequence ID" value="MCC3807544.1"/>
    <property type="molecule type" value="Genomic_DNA"/>
</dbReference>
<keyword evidence="2" id="KW-0614">Plasmid</keyword>
<organism evidence="1 4">
    <name type="scientific">Vibrio parahaemolyticus</name>
    <dbReference type="NCBI Taxonomy" id="670"/>
    <lineage>
        <taxon>Bacteria</taxon>
        <taxon>Pseudomonadati</taxon>
        <taxon>Pseudomonadota</taxon>
        <taxon>Gammaproteobacteria</taxon>
        <taxon>Vibrionales</taxon>
        <taxon>Vibrionaceae</taxon>
        <taxon>Vibrio</taxon>
    </lineage>
</organism>
<dbReference type="AlphaFoldDB" id="A0A7Z2MZ94"/>
<dbReference type="InterPro" id="IPR047666">
    <property type="entry name" value="ANR_neg_reg"/>
</dbReference>
<reference evidence="2 3" key="1">
    <citation type="submission" date="2018-12" db="EMBL/GenBank/DDBJ databases">
        <title>Genomic insights into the evolutionary origins and pathogenicity of five Vibrio parahaemolyticus strains isolated from the shrimp with acute hepatopancreatic necrosis disease (AHPND).</title>
        <authorList>
            <person name="Yang Q."/>
            <person name="Dong X."/>
            <person name="Xie G."/>
            <person name="Fu S."/>
            <person name="Zou P."/>
            <person name="Sun J."/>
            <person name="Wang Y."/>
            <person name="Huang J."/>
        </authorList>
    </citation>
    <scope>NUCLEOTIDE SEQUENCE [LARGE SCALE GENOMIC DNA]</scope>
    <source>
        <strain evidence="2 3">20160303005-1</strain>
        <plasmid evidence="3">pvpsd2016-4</plasmid>
        <plasmid evidence="2">pVPSD2016-4</plasmid>
    </source>
</reference>
<protein>
    <submittedName>
        <fullName evidence="1">ANR family transcriptional regulator</fullName>
    </submittedName>
</protein>
<dbReference type="NCBIfam" id="NF033650">
    <property type="entry name" value="ANR_neg_reg"/>
    <property type="match status" value="1"/>
</dbReference>
<dbReference type="Proteomes" id="UP000726777">
    <property type="component" value="Unassembled WGS sequence"/>
</dbReference>
<dbReference type="EMBL" id="CP034303">
    <property type="protein sequence ID" value="QHH13323.1"/>
    <property type="molecule type" value="Genomic_DNA"/>
</dbReference>
<geneLocation type="plasmid" evidence="3">
    <name>pvpsd2016-4</name>
</geneLocation>
<dbReference type="RefSeq" id="WP_159408556.1">
    <property type="nucleotide sequence ID" value="NZ_CP034303.1"/>
</dbReference>
<evidence type="ECO:0000313" key="2">
    <source>
        <dbReference type="EMBL" id="QHH13323.1"/>
    </source>
</evidence>
<dbReference type="Proteomes" id="UP000464718">
    <property type="component" value="Plasmid pvpsd2016-4"/>
</dbReference>
<gene>
    <name evidence="2" type="ORF">EHC69_29125</name>
    <name evidence="1" type="ORF">IB292_21225</name>
</gene>
<proteinExistence type="predicted"/>
<evidence type="ECO:0000313" key="3">
    <source>
        <dbReference type="Proteomes" id="UP000464718"/>
    </source>
</evidence>
<evidence type="ECO:0000313" key="1">
    <source>
        <dbReference type="EMBL" id="MCC3807544.1"/>
    </source>
</evidence>
<accession>A0A7Z2MZ94</accession>
<name>A0A7Z2MZ94_VIBPH</name>
<sequence length="74" mass="8725">MKTQYLEIAKQASACEQKNHWEQASKLWMQAIELGLGRDKDWAIVRFEFCCKRLGVRPLAFLNAEKQWLKLLSK</sequence>
<evidence type="ECO:0000313" key="4">
    <source>
        <dbReference type="Proteomes" id="UP000726777"/>
    </source>
</evidence>